<keyword evidence="1" id="KW-0732">Signal</keyword>
<accession>A0A5J6N2R3</accession>
<feature type="signal peptide" evidence="1">
    <location>
        <begin position="1"/>
        <end position="20"/>
    </location>
</feature>
<dbReference type="Proteomes" id="UP000325797">
    <property type="component" value="Chromosome"/>
</dbReference>
<name>A0A5J6N2R3_9PROT</name>
<evidence type="ECO:0000256" key="1">
    <source>
        <dbReference type="SAM" id="SignalP"/>
    </source>
</evidence>
<organism evidence="2 3">
    <name type="scientific">Hypericibacter adhaerens</name>
    <dbReference type="NCBI Taxonomy" id="2602016"/>
    <lineage>
        <taxon>Bacteria</taxon>
        <taxon>Pseudomonadati</taxon>
        <taxon>Pseudomonadota</taxon>
        <taxon>Alphaproteobacteria</taxon>
        <taxon>Rhodospirillales</taxon>
        <taxon>Dongiaceae</taxon>
        <taxon>Hypericibacter</taxon>
    </lineage>
</organism>
<gene>
    <name evidence="2" type="ORF">FRZ61_35420</name>
</gene>
<feature type="chain" id="PRO_5023868263" description="Molybdopterin-guanine dinucleotide biosynthesis protein A" evidence="1">
    <location>
        <begin position="21"/>
        <end position="162"/>
    </location>
</feature>
<evidence type="ECO:0000313" key="3">
    <source>
        <dbReference type="Proteomes" id="UP000325797"/>
    </source>
</evidence>
<sequence>MLLTGLVMALISLGSLSGRADDTTTTDDRHAEYYYPTPESSEIYNARVQTLPESDRSRRIGFVTALTKQLLEQRYDPGYAVFAKGDNAEKLIIVALQDGRFNTIYRSRALLANLTAIARLTPFFQQYTLADLSTFLDLMKLLGFEQVTISDGAQFAHQIEIR</sequence>
<proteinExistence type="predicted"/>
<dbReference type="AlphaFoldDB" id="A0A5J6N2R3"/>
<dbReference type="EMBL" id="CP042582">
    <property type="protein sequence ID" value="QEX23604.1"/>
    <property type="molecule type" value="Genomic_DNA"/>
</dbReference>
<protein>
    <recommendedName>
        <fullName evidence="4">Molybdopterin-guanine dinucleotide biosynthesis protein A</fullName>
    </recommendedName>
</protein>
<reference evidence="2 3" key="1">
    <citation type="submission" date="2019-08" db="EMBL/GenBank/DDBJ databases">
        <title>Hyperibacter terrae gen. nov., sp. nov. and Hyperibacter viscosus sp. nov., two new members in the family Rhodospirillaceae isolated from the rhizosphere of Hypericum perforatum.</title>
        <authorList>
            <person name="Noviana Z."/>
        </authorList>
    </citation>
    <scope>NUCLEOTIDE SEQUENCE [LARGE SCALE GENOMIC DNA]</scope>
    <source>
        <strain evidence="2 3">R5959</strain>
    </source>
</reference>
<evidence type="ECO:0000313" key="2">
    <source>
        <dbReference type="EMBL" id="QEX23604.1"/>
    </source>
</evidence>
<evidence type="ECO:0008006" key="4">
    <source>
        <dbReference type="Google" id="ProtNLM"/>
    </source>
</evidence>
<dbReference type="KEGG" id="hadh:FRZ61_35420"/>
<keyword evidence="3" id="KW-1185">Reference proteome</keyword>